<sequence>MDCTAGMLKGHSRLIDMSYDITSWKNNWDHLAYYFIDGSSDTLPSLISAKLYVKHMKNDKIGSRINLDIAAPILKIKEVRSVNGKTLPIIHYSRSNVDNKLQGATSATENQLTHWAAVCLGIFWSGVVNSDNISGQATASGLGRGYDASLAEVHGSQLLLPVVYYDGEYFGLATASNGCKHFNSNVSLAEANSGRLNYNTTWADIQEATSEEQIVVGADMEREKKEKNKDAEPQHCAHCLTT</sequence>
<organism evidence="1 2">
    <name type="scientific">Golovinomyces cichoracearum</name>
    <dbReference type="NCBI Taxonomy" id="62708"/>
    <lineage>
        <taxon>Eukaryota</taxon>
        <taxon>Fungi</taxon>
        <taxon>Dikarya</taxon>
        <taxon>Ascomycota</taxon>
        <taxon>Pezizomycotina</taxon>
        <taxon>Leotiomycetes</taxon>
        <taxon>Erysiphales</taxon>
        <taxon>Erysiphaceae</taxon>
        <taxon>Golovinomyces</taxon>
    </lineage>
</organism>
<reference evidence="1 2" key="1">
    <citation type="journal article" date="2018" name="BMC Genomics">
        <title>Comparative genome analyses reveal sequence features reflecting distinct modes of host-adaptation between dicot and monocot powdery mildew.</title>
        <authorList>
            <person name="Wu Y."/>
            <person name="Ma X."/>
            <person name="Pan Z."/>
            <person name="Kale S.D."/>
            <person name="Song Y."/>
            <person name="King H."/>
            <person name="Zhang Q."/>
            <person name="Presley C."/>
            <person name="Deng X."/>
            <person name="Wei C.I."/>
            <person name="Xiao S."/>
        </authorList>
    </citation>
    <scope>NUCLEOTIDE SEQUENCE [LARGE SCALE GENOMIC DNA]</scope>
    <source>
        <strain evidence="1">UCSC1</strain>
    </source>
</reference>
<gene>
    <name evidence="1" type="ORF">GcC1_203041</name>
</gene>
<protein>
    <submittedName>
        <fullName evidence="1">Uncharacterized protein</fullName>
    </submittedName>
</protein>
<dbReference type="Proteomes" id="UP000285405">
    <property type="component" value="Unassembled WGS sequence"/>
</dbReference>
<proteinExistence type="predicted"/>
<name>A0A420HDA5_9PEZI</name>
<accession>A0A420HDA5</accession>
<dbReference type="EMBL" id="MCBR01020392">
    <property type="protein sequence ID" value="RKF55422.1"/>
    <property type="molecule type" value="Genomic_DNA"/>
</dbReference>
<evidence type="ECO:0000313" key="1">
    <source>
        <dbReference type="EMBL" id="RKF55422.1"/>
    </source>
</evidence>
<evidence type="ECO:0000313" key="2">
    <source>
        <dbReference type="Proteomes" id="UP000285405"/>
    </source>
</evidence>
<comment type="caution">
    <text evidence="1">The sequence shown here is derived from an EMBL/GenBank/DDBJ whole genome shotgun (WGS) entry which is preliminary data.</text>
</comment>
<dbReference type="AlphaFoldDB" id="A0A420HDA5"/>